<evidence type="ECO:0000313" key="3">
    <source>
        <dbReference type="Proteomes" id="UP001054857"/>
    </source>
</evidence>
<feature type="compositionally biased region" description="Low complexity" evidence="1">
    <location>
        <begin position="112"/>
        <end position="157"/>
    </location>
</feature>
<dbReference type="AlphaFoldDB" id="A0AAD3DL38"/>
<organism evidence="2 3">
    <name type="scientific">Astrephomene gubernaculifera</name>
    <dbReference type="NCBI Taxonomy" id="47775"/>
    <lineage>
        <taxon>Eukaryota</taxon>
        <taxon>Viridiplantae</taxon>
        <taxon>Chlorophyta</taxon>
        <taxon>core chlorophytes</taxon>
        <taxon>Chlorophyceae</taxon>
        <taxon>CS clade</taxon>
        <taxon>Chlamydomonadales</taxon>
        <taxon>Astrephomenaceae</taxon>
        <taxon>Astrephomene</taxon>
    </lineage>
</organism>
<accession>A0AAD3DL38</accession>
<evidence type="ECO:0000256" key="1">
    <source>
        <dbReference type="SAM" id="MobiDB-lite"/>
    </source>
</evidence>
<keyword evidence="3" id="KW-1185">Reference proteome</keyword>
<comment type="caution">
    <text evidence="2">The sequence shown here is derived from an EMBL/GenBank/DDBJ whole genome shotgun (WGS) entry which is preliminary data.</text>
</comment>
<feature type="region of interest" description="Disordered" evidence="1">
    <location>
        <begin position="111"/>
        <end position="158"/>
    </location>
</feature>
<sequence>LRYPAGVPYKRVESQLLSSAHRAVEGAMNAALDDRSPKARAAAAAAAAAVLAPPNRGGRWLGATAQVDCLRGCIEVVLRLQYTGADLDDETLSRGLSALERELQQQVVTTGPPAAAAAAPAAPAAFVEAPEAPADPAEPAEDPAVAERQAAAAAGPVAEEEGEPLLVALLQPGVRAVPLVAHMQPPVLAVMRGGEGAASQPAEQHAAGSSISRRVRLELFLDTAGGGVTDAAAGGPDAGGSEAGGGD</sequence>
<evidence type="ECO:0000313" key="2">
    <source>
        <dbReference type="EMBL" id="GFR43844.1"/>
    </source>
</evidence>
<proteinExistence type="predicted"/>
<name>A0AAD3DL38_9CHLO</name>
<gene>
    <name evidence="2" type="ORF">Agub_g4969</name>
</gene>
<feature type="compositionally biased region" description="Gly residues" evidence="1">
    <location>
        <begin position="236"/>
        <end position="247"/>
    </location>
</feature>
<protein>
    <submittedName>
        <fullName evidence="2">Uncharacterized protein</fullName>
    </submittedName>
</protein>
<feature type="non-terminal residue" evidence="2">
    <location>
        <position position="247"/>
    </location>
</feature>
<reference evidence="2 3" key="1">
    <citation type="journal article" date="2021" name="Sci. Rep.">
        <title>Genome sequencing of the multicellular alga Astrephomene provides insights into convergent evolution of germ-soma differentiation.</title>
        <authorList>
            <person name="Yamashita S."/>
            <person name="Yamamoto K."/>
            <person name="Matsuzaki R."/>
            <person name="Suzuki S."/>
            <person name="Yamaguchi H."/>
            <person name="Hirooka S."/>
            <person name="Minakuchi Y."/>
            <person name="Miyagishima S."/>
            <person name="Kawachi M."/>
            <person name="Toyoda A."/>
            <person name="Nozaki H."/>
        </authorList>
    </citation>
    <scope>NUCLEOTIDE SEQUENCE [LARGE SCALE GENOMIC DNA]</scope>
    <source>
        <strain evidence="2 3">NIES-4017</strain>
    </source>
</reference>
<feature type="non-terminal residue" evidence="2">
    <location>
        <position position="1"/>
    </location>
</feature>
<dbReference type="Proteomes" id="UP001054857">
    <property type="component" value="Unassembled WGS sequence"/>
</dbReference>
<feature type="region of interest" description="Disordered" evidence="1">
    <location>
        <begin position="226"/>
        <end position="247"/>
    </location>
</feature>
<dbReference type="EMBL" id="BMAR01000006">
    <property type="protein sequence ID" value="GFR43844.1"/>
    <property type="molecule type" value="Genomic_DNA"/>
</dbReference>